<name>A0AAC9MY63_9PSEU</name>
<keyword evidence="2" id="KW-0732">Signal</keyword>
<evidence type="ECO:0000256" key="1">
    <source>
        <dbReference type="SAM" id="MobiDB-lite"/>
    </source>
</evidence>
<accession>A0AAC9MY63</accession>
<keyword evidence="4" id="KW-1185">Reference proteome</keyword>
<gene>
    <name evidence="3" type="ORF">TL08_08680</name>
</gene>
<dbReference type="RefSeq" id="WP_157421004.1">
    <property type="nucleotide sequence ID" value="NZ_CP014859.1"/>
</dbReference>
<evidence type="ECO:0000313" key="3">
    <source>
        <dbReference type="EMBL" id="AOS62551.1"/>
    </source>
</evidence>
<dbReference type="KEGG" id="ahm:TL08_08680"/>
<feature type="region of interest" description="Disordered" evidence="1">
    <location>
        <begin position="24"/>
        <end position="89"/>
    </location>
</feature>
<sequence length="221" mass="22583">MSQRSLTTAISAVLLVFGLGACATPVAGTASPEPGAGSAQPSEDSDPSAEDDGGDSDLPSIPLPDPQDPTSGSGDDSGGGGSSDGAKDPESVASFCELVSADEIGNAVGSPNMGEPSDYSTICSYSIDLDGTSYNYLGFGTTNWSGEPTEEGQEAAEVLGKPGYRLVTEDRCDLGMVINEDPNVYFNAIYVDLDTFGNVTKDLCPSAEATIQLIYDALPSA</sequence>
<protein>
    <recommendedName>
        <fullName evidence="5">DUF3558 family protein</fullName>
    </recommendedName>
</protein>
<evidence type="ECO:0000313" key="4">
    <source>
        <dbReference type="Proteomes" id="UP000095210"/>
    </source>
</evidence>
<dbReference type="AlphaFoldDB" id="A0AAC9MY63"/>
<organism evidence="3 4">
    <name type="scientific">Actinoalloteichus hymeniacidonis</name>
    <dbReference type="NCBI Taxonomy" id="340345"/>
    <lineage>
        <taxon>Bacteria</taxon>
        <taxon>Bacillati</taxon>
        <taxon>Actinomycetota</taxon>
        <taxon>Actinomycetes</taxon>
        <taxon>Pseudonocardiales</taxon>
        <taxon>Pseudonocardiaceae</taxon>
        <taxon>Actinoalloteichus</taxon>
    </lineage>
</organism>
<feature type="signal peptide" evidence="2">
    <location>
        <begin position="1"/>
        <end position="23"/>
    </location>
</feature>
<feature type="compositionally biased region" description="Acidic residues" evidence="1">
    <location>
        <begin position="43"/>
        <end position="55"/>
    </location>
</feature>
<dbReference type="EMBL" id="CP014859">
    <property type="protein sequence ID" value="AOS62551.1"/>
    <property type="molecule type" value="Genomic_DNA"/>
</dbReference>
<evidence type="ECO:0000256" key="2">
    <source>
        <dbReference type="SAM" id="SignalP"/>
    </source>
</evidence>
<evidence type="ECO:0008006" key="5">
    <source>
        <dbReference type="Google" id="ProtNLM"/>
    </source>
</evidence>
<dbReference type="PROSITE" id="PS51257">
    <property type="entry name" value="PROKAR_LIPOPROTEIN"/>
    <property type="match status" value="1"/>
</dbReference>
<reference evidence="4" key="1">
    <citation type="submission" date="2016-03" db="EMBL/GenBank/DDBJ databases">
        <title>Complete genome sequence of the type strain Actinoalloteichus hymeniacidonis DSM 45092.</title>
        <authorList>
            <person name="Schaffert L."/>
            <person name="Albersmeier A."/>
            <person name="Winkler A."/>
            <person name="Kalinowski J."/>
            <person name="Zotchev S."/>
            <person name="Ruckert C."/>
        </authorList>
    </citation>
    <scope>NUCLEOTIDE SEQUENCE [LARGE SCALE GENOMIC DNA]</scope>
    <source>
        <strain evidence="4">HPA177(T) (DSM 45092(T))</strain>
    </source>
</reference>
<proteinExistence type="predicted"/>
<feature type="chain" id="PRO_5042076365" description="DUF3558 family protein" evidence="2">
    <location>
        <begin position="24"/>
        <end position="221"/>
    </location>
</feature>
<dbReference type="Proteomes" id="UP000095210">
    <property type="component" value="Chromosome"/>
</dbReference>